<feature type="signal peptide" evidence="9">
    <location>
        <begin position="1"/>
        <end position="22"/>
    </location>
</feature>
<dbReference type="PROSITE" id="PS50941">
    <property type="entry name" value="CHIT_BIND_I_2"/>
    <property type="match status" value="3"/>
</dbReference>
<evidence type="ECO:0000313" key="13">
    <source>
        <dbReference type="Proteomes" id="UP000244722"/>
    </source>
</evidence>
<dbReference type="PANTHER" id="PTHR46471">
    <property type="entry name" value="CHITIN DEACETYLASE"/>
    <property type="match status" value="1"/>
</dbReference>
<evidence type="ECO:0000259" key="10">
    <source>
        <dbReference type="PROSITE" id="PS50941"/>
    </source>
</evidence>
<dbReference type="GO" id="GO:0016810">
    <property type="term" value="F:hydrolase activity, acting on carbon-nitrogen (but not peptide) bonds"/>
    <property type="evidence" value="ECO:0007669"/>
    <property type="project" value="InterPro"/>
</dbReference>
<feature type="chain" id="PRO_5015562099" description="Glycoside hydrolase/deacetylase" evidence="9">
    <location>
        <begin position="23"/>
        <end position="450"/>
    </location>
</feature>
<dbReference type="AlphaFoldDB" id="A0A2T7A6C8"/>
<dbReference type="GO" id="GO:0008061">
    <property type="term" value="F:chitin binding"/>
    <property type="evidence" value="ECO:0007669"/>
    <property type="project" value="UniProtKB-UniRule"/>
</dbReference>
<evidence type="ECO:0000256" key="1">
    <source>
        <dbReference type="ARBA" id="ARBA00001941"/>
    </source>
</evidence>
<evidence type="ECO:0000313" key="12">
    <source>
        <dbReference type="EMBL" id="PUU83268.1"/>
    </source>
</evidence>
<comment type="caution">
    <text evidence="8">Lacks conserved residue(s) required for the propagation of feature annotation.</text>
</comment>
<dbReference type="Pfam" id="PF00187">
    <property type="entry name" value="Chitin_bind_1"/>
    <property type="match status" value="3"/>
</dbReference>
<reference evidence="12 13" key="1">
    <citation type="submission" date="2017-04" db="EMBL/GenBank/DDBJ databases">
        <title>Draft genome sequence of Tuber borchii Vittad., a whitish edible truffle.</title>
        <authorList>
            <consortium name="DOE Joint Genome Institute"/>
            <person name="Murat C."/>
            <person name="Kuo A."/>
            <person name="Barry K.W."/>
            <person name="Clum A."/>
            <person name="Dockter R.B."/>
            <person name="Fauchery L."/>
            <person name="Iotti M."/>
            <person name="Kohler A."/>
            <person name="Labutti K."/>
            <person name="Lindquist E.A."/>
            <person name="Lipzen A."/>
            <person name="Ohm R.A."/>
            <person name="Wang M."/>
            <person name="Grigoriev I.V."/>
            <person name="Zambonelli A."/>
            <person name="Martin F.M."/>
        </authorList>
    </citation>
    <scope>NUCLEOTIDE SEQUENCE [LARGE SCALE GENOMIC DNA]</scope>
    <source>
        <strain evidence="12 13">Tbo3840</strain>
    </source>
</reference>
<keyword evidence="3" id="KW-0479">Metal-binding</keyword>
<dbReference type="InterPro" id="IPR001002">
    <property type="entry name" value="Chitin-bd_1"/>
</dbReference>
<evidence type="ECO:0000259" key="11">
    <source>
        <dbReference type="PROSITE" id="PS51677"/>
    </source>
</evidence>
<keyword evidence="5" id="KW-0378">Hydrolase</keyword>
<feature type="domain" description="NodB homology" evidence="11">
    <location>
        <begin position="234"/>
        <end position="428"/>
    </location>
</feature>
<dbReference type="GO" id="GO:0046872">
    <property type="term" value="F:metal ion binding"/>
    <property type="evidence" value="ECO:0007669"/>
    <property type="project" value="UniProtKB-KW"/>
</dbReference>
<feature type="domain" description="Chitin-binding type-1" evidence="10">
    <location>
        <begin position="34"/>
        <end position="88"/>
    </location>
</feature>
<evidence type="ECO:0000256" key="9">
    <source>
        <dbReference type="SAM" id="SignalP"/>
    </source>
</evidence>
<feature type="disulfide bond" evidence="8">
    <location>
        <begin position="159"/>
        <end position="174"/>
    </location>
</feature>
<keyword evidence="13" id="KW-1185">Reference proteome</keyword>
<keyword evidence="7" id="KW-0170">Cobalt</keyword>
<dbReference type="PROSITE" id="PS00026">
    <property type="entry name" value="CHIT_BIND_I_1"/>
    <property type="match status" value="2"/>
</dbReference>
<evidence type="ECO:0000256" key="2">
    <source>
        <dbReference type="ARBA" id="ARBA00022669"/>
    </source>
</evidence>
<dbReference type="OrthoDB" id="407355at2759"/>
<dbReference type="PANTHER" id="PTHR46471:SF8">
    <property type="entry name" value="CHITIN DEACETYLASE"/>
    <property type="match status" value="1"/>
</dbReference>
<dbReference type="SMART" id="SM00270">
    <property type="entry name" value="ChtBD1"/>
    <property type="match status" value="3"/>
</dbReference>
<feature type="domain" description="Chitin-binding type-1" evidence="10">
    <location>
        <begin position="156"/>
        <end position="201"/>
    </location>
</feature>
<keyword evidence="8" id="KW-1015">Disulfide bond</keyword>
<keyword evidence="2 8" id="KW-0147">Chitin-binding</keyword>
<gene>
    <name evidence="12" type="ORF">B9Z19DRAFT_965149</name>
</gene>
<comment type="caution">
    <text evidence="12">The sequence shown here is derived from an EMBL/GenBank/DDBJ whole genome shotgun (WGS) entry which is preliminary data.</text>
</comment>
<dbReference type="PROSITE" id="PS51677">
    <property type="entry name" value="NODB"/>
    <property type="match status" value="1"/>
</dbReference>
<dbReference type="Pfam" id="PF01522">
    <property type="entry name" value="Polysacc_deac_1"/>
    <property type="match status" value="1"/>
</dbReference>
<feature type="disulfide bond" evidence="8">
    <location>
        <begin position="101"/>
        <end position="116"/>
    </location>
</feature>
<sequence>MRYSTTLSMLSGIAALSSFATAFPQLAKRADSPDDTCGLSVGGVATTNGYTCTSANTGTCCSQYGYCGATADYCGTGCQAAYGTGCTTGGGGGGSTDPNLCGPSNGGNSCVTGSCCSVNGYCGTTDDYCLPANGCQAAYGICNSTSTGGGGGGGATTDCGPTGGNAACPTGQCCSPAGFCGTTEDYCQSPDCQRGFGTCDSDQTPAGASTADIPRPLIGSVSYDDDIYDCNDHGHIALTFDDGPYIYTNDLLDKLAAYGFKATFFITGVNNAKGAIDSTPAWTSVIQRMIADGHQVASHTWSHADLVTLTEADRRTEMIKNEMAFRNIIGKIPTYMRPPYSSCDATCKATMKALGYHVTYFDLDTQDYLHTTPETNQISKDLVHGIISAANPATSDFLAIAHDIHEQTVHNFTTSMFDDMVTYGFTGVTVGTCLSDPEANWYRNAGSNSK</sequence>
<accession>A0A2T7A6C8</accession>
<keyword evidence="6" id="KW-0119">Carbohydrate metabolism</keyword>
<dbReference type="InterPro" id="IPR011330">
    <property type="entry name" value="Glyco_hydro/deAcase_b/a-brl"/>
</dbReference>
<feature type="disulfide bond" evidence="8">
    <location>
        <begin position="115"/>
        <end position="129"/>
    </location>
</feature>
<proteinExistence type="predicted"/>
<name>A0A2T7A6C8_TUBBO</name>
<organism evidence="12 13">
    <name type="scientific">Tuber borchii</name>
    <name type="common">White truffle</name>
    <dbReference type="NCBI Taxonomy" id="42251"/>
    <lineage>
        <taxon>Eukaryota</taxon>
        <taxon>Fungi</taxon>
        <taxon>Dikarya</taxon>
        <taxon>Ascomycota</taxon>
        <taxon>Pezizomycotina</taxon>
        <taxon>Pezizomycetes</taxon>
        <taxon>Pezizales</taxon>
        <taxon>Tuberaceae</taxon>
        <taxon>Tuber</taxon>
    </lineage>
</organism>
<evidence type="ECO:0000256" key="3">
    <source>
        <dbReference type="ARBA" id="ARBA00022723"/>
    </source>
</evidence>
<dbReference type="InterPro" id="IPR002509">
    <property type="entry name" value="NODB_dom"/>
</dbReference>
<comment type="cofactor">
    <cofactor evidence="1">
        <name>Co(2+)</name>
        <dbReference type="ChEBI" id="CHEBI:48828"/>
    </cofactor>
</comment>
<dbReference type="EMBL" id="NESQ01000015">
    <property type="protein sequence ID" value="PUU83268.1"/>
    <property type="molecule type" value="Genomic_DNA"/>
</dbReference>
<evidence type="ECO:0000256" key="7">
    <source>
        <dbReference type="ARBA" id="ARBA00023285"/>
    </source>
</evidence>
<feature type="disulfide bond" evidence="8">
    <location>
        <begin position="173"/>
        <end position="187"/>
    </location>
</feature>
<dbReference type="CDD" id="cd00035">
    <property type="entry name" value="ChtBD1"/>
    <property type="match status" value="2"/>
</dbReference>
<dbReference type="Proteomes" id="UP000244722">
    <property type="component" value="Unassembled WGS sequence"/>
</dbReference>
<dbReference type="CDD" id="cd10951">
    <property type="entry name" value="CE4_ClCDA_like"/>
    <property type="match status" value="1"/>
</dbReference>
<keyword evidence="4 9" id="KW-0732">Signal</keyword>
<dbReference type="Gene3D" id="3.30.60.10">
    <property type="entry name" value="Endochitinase-like"/>
    <property type="match status" value="3"/>
</dbReference>
<evidence type="ECO:0000256" key="5">
    <source>
        <dbReference type="ARBA" id="ARBA00022801"/>
    </source>
</evidence>
<evidence type="ECO:0000256" key="6">
    <source>
        <dbReference type="ARBA" id="ARBA00023277"/>
    </source>
</evidence>
<feature type="disulfide bond" evidence="8">
    <location>
        <begin position="110"/>
        <end position="122"/>
    </location>
</feature>
<dbReference type="SUPFAM" id="SSF57016">
    <property type="entry name" value="Plant lectins/antimicrobial peptides"/>
    <property type="match status" value="3"/>
</dbReference>
<dbReference type="GO" id="GO:0005975">
    <property type="term" value="P:carbohydrate metabolic process"/>
    <property type="evidence" value="ECO:0007669"/>
    <property type="project" value="InterPro"/>
</dbReference>
<feature type="disulfide bond" evidence="8">
    <location>
        <begin position="168"/>
        <end position="180"/>
    </location>
</feature>
<dbReference type="Gene3D" id="3.20.20.370">
    <property type="entry name" value="Glycoside hydrolase/deacetylase"/>
    <property type="match status" value="1"/>
</dbReference>
<dbReference type="SUPFAM" id="SSF88713">
    <property type="entry name" value="Glycoside hydrolase/deacetylase"/>
    <property type="match status" value="1"/>
</dbReference>
<protein>
    <recommendedName>
        <fullName evidence="14">Glycoside hydrolase/deacetylase</fullName>
    </recommendedName>
</protein>
<dbReference type="STRING" id="42251.A0A2T7A6C8"/>
<evidence type="ECO:0000256" key="4">
    <source>
        <dbReference type="ARBA" id="ARBA00022729"/>
    </source>
</evidence>
<feature type="disulfide bond" evidence="8">
    <location>
        <begin position="60"/>
        <end position="74"/>
    </location>
</feature>
<evidence type="ECO:0000256" key="8">
    <source>
        <dbReference type="PROSITE-ProRule" id="PRU00261"/>
    </source>
</evidence>
<feature type="domain" description="Chitin-binding type-1" evidence="10">
    <location>
        <begin position="98"/>
        <end position="144"/>
    </location>
</feature>
<evidence type="ECO:0008006" key="14">
    <source>
        <dbReference type="Google" id="ProtNLM"/>
    </source>
</evidence>
<dbReference type="InterPro" id="IPR036861">
    <property type="entry name" value="Endochitinase-like_sf"/>
</dbReference>
<dbReference type="InterPro" id="IPR018371">
    <property type="entry name" value="Chitin-binding_1_CS"/>
</dbReference>